<evidence type="ECO:0000313" key="4">
    <source>
        <dbReference type="Proteomes" id="UP000064243"/>
    </source>
</evidence>
<dbReference type="InterPro" id="IPR012337">
    <property type="entry name" value="RNaseH-like_sf"/>
</dbReference>
<comment type="caution">
    <text evidence="3">The sequence shown here is derived from an EMBL/GenBank/DDBJ whole genome shotgun (WGS) entry which is preliminary data.</text>
</comment>
<dbReference type="PANTHER" id="PTHR37529">
    <property type="entry name" value="TRANSPOSASE INSG FOR INSERTION SEQUENCE ELEMENT IS4-RELATED"/>
    <property type="match status" value="1"/>
</dbReference>
<name>A0A119CVQ0_THIDE</name>
<evidence type="ECO:0000313" key="3">
    <source>
        <dbReference type="EMBL" id="KVW95462.1"/>
    </source>
</evidence>
<dbReference type="Pfam" id="PF13006">
    <property type="entry name" value="Nterm_IS4"/>
    <property type="match status" value="1"/>
</dbReference>
<dbReference type="GO" id="GO:0003677">
    <property type="term" value="F:DNA binding"/>
    <property type="evidence" value="ECO:0007669"/>
    <property type="project" value="InterPro"/>
</dbReference>
<dbReference type="PANTHER" id="PTHR37529:SF1">
    <property type="entry name" value="TRANSPOSASE INSG FOR INSERTION SEQUENCE ELEMENT IS4-RELATED"/>
    <property type="match status" value="1"/>
</dbReference>
<keyword evidence="4" id="KW-1185">Reference proteome</keyword>
<organism evidence="3 4">
    <name type="scientific">Thiobacillus denitrificans</name>
    <dbReference type="NCBI Taxonomy" id="36861"/>
    <lineage>
        <taxon>Bacteria</taxon>
        <taxon>Pseudomonadati</taxon>
        <taxon>Pseudomonadota</taxon>
        <taxon>Betaproteobacteria</taxon>
        <taxon>Nitrosomonadales</taxon>
        <taxon>Thiobacillaceae</taxon>
        <taxon>Thiobacillus</taxon>
    </lineage>
</organism>
<dbReference type="RefSeq" id="WP_082708681.1">
    <property type="nucleotide sequence ID" value="NZ_LDUG01000025.1"/>
</dbReference>
<dbReference type="EMBL" id="LDUG01000025">
    <property type="protein sequence ID" value="KVW95462.1"/>
    <property type="molecule type" value="Genomic_DNA"/>
</dbReference>
<accession>A0A119CVQ0</accession>
<dbReference type="GO" id="GO:0006313">
    <property type="term" value="P:DNA transposition"/>
    <property type="evidence" value="ECO:0007669"/>
    <property type="project" value="InterPro"/>
</dbReference>
<dbReference type="InterPro" id="IPR024473">
    <property type="entry name" value="Transposases_IS4_N"/>
</dbReference>
<dbReference type="AlphaFoldDB" id="A0A119CVQ0"/>
<evidence type="ECO:0008006" key="5">
    <source>
        <dbReference type="Google" id="ProtNLM"/>
    </source>
</evidence>
<feature type="domain" description="Transposase IS4 N-terminal" evidence="2">
    <location>
        <begin position="19"/>
        <end position="112"/>
    </location>
</feature>
<sequence length="413" mass="45190">MAGKAAALTGQVRVSDYLSVGLLARLVPPSLVDEALTTHNRHSKRQRDLPAHAVAYYVMALSLYRGVNTEEVLRVVTEGMDYLGDAAIRREVGKSAISAARTRLGADVMHYLAEQALTPLAQPQSACAFYRGLRIVSIDGTTLEVADEVGNREAFGVPGSGQGQTGYPQIRCVGLLENGTHALFGVALGGYKDSEVSLAHLALQNLKPGMLCLADRGFSGYPLWQAASQTGAQLLWRIIKNRKLPVLERFRDGSYLSQISPAPATLKKMRDPTAPAMTVRVIDYHLPGVSDAEPVYRLITTLLDVERYPADELAALYHERWSIETAFAEIKTTLKGADIVLRSKTPELVRQEFWGLLLAHHVVRKLMLEAALSRQRTPDTLSFKHSLSLIRRKLPDSGAVPPRGLPEVVVGVD</sequence>
<evidence type="ECO:0000259" key="2">
    <source>
        <dbReference type="Pfam" id="PF13006"/>
    </source>
</evidence>
<dbReference type="SUPFAM" id="SSF53098">
    <property type="entry name" value="Ribonuclease H-like"/>
    <property type="match status" value="1"/>
</dbReference>
<evidence type="ECO:0000259" key="1">
    <source>
        <dbReference type="Pfam" id="PF01609"/>
    </source>
</evidence>
<gene>
    <name evidence="3" type="ORF">ABW22_09795</name>
</gene>
<dbReference type="PATRIC" id="fig|36861.3.peg.1617"/>
<dbReference type="InterPro" id="IPR047952">
    <property type="entry name" value="Transpos_IS4"/>
</dbReference>
<dbReference type="GO" id="GO:0004803">
    <property type="term" value="F:transposase activity"/>
    <property type="evidence" value="ECO:0007669"/>
    <property type="project" value="InterPro"/>
</dbReference>
<feature type="domain" description="Transposase IS4-like" evidence="1">
    <location>
        <begin position="132"/>
        <end position="360"/>
    </location>
</feature>
<proteinExistence type="predicted"/>
<dbReference type="NCBIfam" id="NF033592">
    <property type="entry name" value="transpos_IS4_1"/>
    <property type="match status" value="1"/>
</dbReference>
<dbReference type="OrthoDB" id="9796012at2"/>
<dbReference type="Proteomes" id="UP000064243">
    <property type="component" value="Unassembled WGS sequence"/>
</dbReference>
<protein>
    <recommendedName>
        <fullName evidence="5">Transposase</fullName>
    </recommendedName>
</protein>
<dbReference type="InterPro" id="IPR002559">
    <property type="entry name" value="Transposase_11"/>
</dbReference>
<dbReference type="Pfam" id="PF01609">
    <property type="entry name" value="DDE_Tnp_1"/>
    <property type="match status" value="1"/>
</dbReference>
<reference evidence="3 4" key="1">
    <citation type="journal article" date="2015" name="Appl. Environ. Microbiol.">
        <title>Aerobic and Anaerobic Thiosulfate Oxidation by a Cold-Adapted, Subglacial Chemoautotroph.</title>
        <authorList>
            <person name="Harrold Z.R."/>
            <person name="Skidmore M.L."/>
            <person name="Hamilton T.L."/>
            <person name="Desch L."/>
            <person name="Amada K."/>
            <person name="van Gelder W."/>
            <person name="Glover K."/>
            <person name="Roden E.E."/>
            <person name="Boyd E.S."/>
        </authorList>
    </citation>
    <scope>NUCLEOTIDE SEQUENCE [LARGE SCALE GENOMIC DNA]</scope>
    <source>
        <strain evidence="3 4">RG</strain>
    </source>
</reference>